<protein>
    <submittedName>
        <fullName evidence="3">PrgI family protein</fullName>
    </submittedName>
</protein>
<dbReference type="AlphaFoldDB" id="A0A1I7IIN9"/>
<sequence>MEVRINREIREYTESMFFGLTLRQFIFSVLACAIAVLIYFTFKPVLGLETVSWICIVAAAPFAAIGFLRYNGMPAEKFIVAWIRSEILLPEHLCFGNTNLYYNMFRESAEESRKKKFPLRRRSGRAAREGRDSRKRGRKTKSGR</sequence>
<dbReference type="Pfam" id="PF12666">
    <property type="entry name" value="PrgI"/>
    <property type="match status" value="1"/>
</dbReference>
<proteinExistence type="predicted"/>
<gene>
    <name evidence="3" type="ORF">SAMN05216508_1493</name>
</gene>
<dbReference type="OrthoDB" id="2060747at2"/>
<dbReference type="RefSeq" id="WP_090472272.1">
    <property type="nucleotide sequence ID" value="NZ_FOWF01000051.1"/>
</dbReference>
<feature type="region of interest" description="Disordered" evidence="1">
    <location>
        <begin position="109"/>
        <end position="144"/>
    </location>
</feature>
<feature type="transmembrane region" description="Helical" evidence="2">
    <location>
        <begin position="46"/>
        <end position="68"/>
    </location>
</feature>
<feature type="compositionally biased region" description="Basic residues" evidence="1">
    <location>
        <begin position="133"/>
        <end position="144"/>
    </location>
</feature>
<keyword evidence="2" id="KW-1133">Transmembrane helix</keyword>
<dbReference type="EMBL" id="FPBT01000049">
    <property type="protein sequence ID" value="SFU72798.1"/>
    <property type="molecule type" value="Genomic_DNA"/>
</dbReference>
<dbReference type="STRING" id="155865.SAMN05216515_1518"/>
<evidence type="ECO:0000313" key="4">
    <source>
        <dbReference type="Proteomes" id="UP000198817"/>
    </source>
</evidence>
<evidence type="ECO:0000313" key="3">
    <source>
        <dbReference type="EMBL" id="SFU72798.1"/>
    </source>
</evidence>
<keyword evidence="4" id="KW-1185">Reference proteome</keyword>
<dbReference type="InterPro" id="IPR024414">
    <property type="entry name" value="Uncharacterised_PrgI"/>
</dbReference>
<evidence type="ECO:0000256" key="2">
    <source>
        <dbReference type="SAM" id="Phobius"/>
    </source>
</evidence>
<keyword evidence="2" id="KW-0472">Membrane</keyword>
<reference evidence="3 4" key="1">
    <citation type="submission" date="2016-10" db="EMBL/GenBank/DDBJ databases">
        <authorList>
            <person name="de Groot N.N."/>
        </authorList>
    </citation>
    <scope>NUCLEOTIDE SEQUENCE [LARGE SCALE GENOMIC DNA]</scope>
    <source>
        <strain evidence="3 4">KHGC13</strain>
    </source>
</reference>
<feature type="compositionally biased region" description="Basic residues" evidence="1">
    <location>
        <begin position="114"/>
        <end position="125"/>
    </location>
</feature>
<evidence type="ECO:0000256" key="1">
    <source>
        <dbReference type="SAM" id="MobiDB-lite"/>
    </source>
</evidence>
<accession>A0A1I7IIN9</accession>
<keyword evidence="2" id="KW-0812">Transmembrane</keyword>
<feature type="transmembrane region" description="Helical" evidence="2">
    <location>
        <begin position="20"/>
        <end position="40"/>
    </location>
</feature>
<organism evidence="3 4">
    <name type="scientific">Eubacterium pyruvativorans</name>
    <dbReference type="NCBI Taxonomy" id="155865"/>
    <lineage>
        <taxon>Bacteria</taxon>
        <taxon>Bacillati</taxon>
        <taxon>Bacillota</taxon>
        <taxon>Clostridia</taxon>
        <taxon>Eubacteriales</taxon>
        <taxon>Eubacteriaceae</taxon>
        <taxon>Eubacterium</taxon>
    </lineage>
</organism>
<dbReference type="Proteomes" id="UP000198817">
    <property type="component" value="Unassembled WGS sequence"/>
</dbReference>
<name>A0A1I7IIN9_9FIRM</name>